<dbReference type="Pfam" id="PF00664">
    <property type="entry name" value="ABC_membrane"/>
    <property type="match status" value="1"/>
</dbReference>
<dbReference type="PROSITE" id="PS00211">
    <property type="entry name" value="ABC_TRANSPORTER_1"/>
    <property type="match status" value="1"/>
</dbReference>
<keyword evidence="3" id="KW-0547">Nucleotide-binding</keyword>
<dbReference type="EMBL" id="CAJNDS010002181">
    <property type="protein sequence ID" value="CAE7362210.1"/>
    <property type="molecule type" value="Genomic_DNA"/>
</dbReference>
<dbReference type="Proteomes" id="UP000604046">
    <property type="component" value="Unassembled WGS sequence"/>
</dbReference>
<dbReference type="PANTHER" id="PTHR43394">
    <property type="entry name" value="ATP-DEPENDENT PERMEASE MDL1, MITOCHONDRIAL"/>
    <property type="match status" value="1"/>
</dbReference>
<feature type="transmembrane region" description="Helical" evidence="7">
    <location>
        <begin position="222"/>
        <end position="243"/>
    </location>
</feature>
<keyword evidence="4" id="KW-0067">ATP-binding</keyword>
<keyword evidence="5 7" id="KW-1133">Transmembrane helix</keyword>
<evidence type="ECO:0000256" key="3">
    <source>
        <dbReference type="ARBA" id="ARBA00022741"/>
    </source>
</evidence>
<evidence type="ECO:0000256" key="6">
    <source>
        <dbReference type="ARBA" id="ARBA00023136"/>
    </source>
</evidence>
<dbReference type="SUPFAM" id="SSF52540">
    <property type="entry name" value="P-loop containing nucleoside triphosphate hydrolases"/>
    <property type="match status" value="1"/>
</dbReference>
<dbReference type="InterPro" id="IPR036640">
    <property type="entry name" value="ABC1_TM_sf"/>
</dbReference>
<dbReference type="InterPro" id="IPR027417">
    <property type="entry name" value="P-loop_NTPase"/>
</dbReference>
<dbReference type="PANTHER" id="PTHR43394:SF19">
    <property type="entry name" value="ABC TRANSPORTER B FAMILY"/>
    <property type="match status" value="1"/>
</dbReference>
<name>A0A812PY95_9DINO</name>
<feature type="domain" description="ABC transporter" evidence="8">
    <location>
        <begin position="501"/>
        <end position="762"/>
    </location>
</feature>
<comment type="subcellular location">
    <subcellularLocation>
        <location evidence="1">Membrane</location>
        <topology evidence="1">Multi-pass membrane protein</topology>
    </subcellularLocation>
</comment>
<evidence type="ECO:0000259" key="9">
    <source>
        <dbReference type="PROSITE" id="PS50929"/>
    </source>
</evidence>
<reference evidence="10" key="1">
    <citation type="submission" date="2021-02" db="EMBL/GenBank/DDBJ databases">
        <authorList>
            <person name="Dougan E. K."/>
            <person name="Rhodes N."/>
            <person name="Thang M."/>
            <person name="Chan C."/>
        </authorList>
    </citation>
    <scope>NUCLEOTIDE SEQUENCE</scope>
</reference>
<dbReference type="InterPro" id="IPR011527">
    <property type="entry name" value="ABC1_TM_dom"/>
</dbReference>
<dbReference type="InterPro" id="IPR017871">
    <property type="entry name" value="ABC_transporter-like_CS"/>
</dbReference>
<evidence type="ECO:0000256" key="5">
    <source>
        <dbReference type="ARBA" id="ARBA00022989"/>
    </source>
</evidence>
<feature type="domain" description="ABC transmembrane type-1" evidence="9">
    <location>
        <begin position="222"/>
        <end position="461"/>
    </location>
</feature>
<dbReference type="SMART" id="SM00382">
    <property type="entry name" value="AAA"/>
    <property type="match status" value="1"/>
</dbReference>
<dbReference type="SUPFAM" id="SSF90123">
    <property type="entry name" value="ABC transporter transmembrane region"/>
    <property type="match status" value="1"/>
</dbReference>
<dbReference type="GO" id="GO:0005524">
    <property type="term" value="F:ATP binding"/>
    <property type="evidence" value="ECO:0007669"/>
    <property type="project" value="UniProtKB-KW"/>
</dbReference>
<dbReference type="InterPro" id="IPR039421">
    <property type="entry name" value="Type_1_exporter"/>
</dbReference>
<evidence type="ECO:0000256" key="4">
    <source>
        <dbReference type="ARBA" id="ARBA00022840"/>
    </source>
</evidence>
<gene>
    <name evidence="10" type="primary">ABCB26</name>
    <name evidence="10" type="ORF">SNAT2548_LOCUS19521</name>
</gene>
<dbReference type="Gene3D" id="3.40.50.300">
    <property type="entry name" value="P-loop containing nucleotide triphosphate hydrolases"/>
    <property type="match status" value="1"/>
</dbReference>
<sequence length="771" mass="83925">MPLTLKVWHGMIWSMKGPSLFCVLASASLAAGCAATFPGARLLGTLVLIFLLRPCGWMIKRVPSRRRWPVAFATTVALSALFLATALQAPLQVKEPALALPWRFAAYDPGAPLEGNRHPGPSHLLDHLLFRWFRLEDPKAAGNADADKGPGLGDDLRHLGRLAKHEWPSVTLGISFLLVAAGIRTVIPQAVASTLIVALKPSEAAASAEGQRLALMKAAKRLGVLAFGYGLFSGLRGLVMSIAENRLLLRLRRQTFSRVLQQDIAFHDQREVGELTSRLNSDCEAVASGLAMNFNIFLRSFVQLVFGVCYLTVTSWQLSLILLGVWAILFYVYAIYGRFARRSSLLRQDKLAVLNSVATEALGNVRTLRAFSGEQAMMNRYEQESYNLIFLEHQRGAAYGIYATFYNGLTEGIKAVALGTGGVLVSQGAITPEQLTASMLYVDNVVGSSLVVGGQYRQLMQAIGSSRKVFEYAEMPPSPSMVATPKTSYQVVPLAELRGSVSFRNVTFAYAARKDVPVLRGIDLDVPPGQTTALVGPSGSGKSTVAALLQRWYEPNSGTISLDGRPIDELDPRWFRSLFGVVPQEPRLFSATVWENIALGLGGVLFAANSSEQALLGDGLGAERMDEETVDRLVREAARAADAEDFIHALPMGYNTMVGDVRLSGGQRQRIALARALVRRPRLLILDEATSALDGGTEAAVQASVNAYLKQRSASCLVIAHRLSTVEDADKIVVLDKGRIAEMGTHKALLKKKNGIYWQMVYGKSQAERLR</sequence>
<feature type="transmembrane region" description="Helical" evidence="7">
    <location>
        <begin position="71"/>
        <end position="91"/>
    </location>
</feature>
<evidence type="ECO:0000313" key="10">
    <source>
        <dbReference type="EMBL" id="CAE7362210.1"/>
    </source>
</evidence>
<evidence type="ECO:0000256" key="2">
    <source>
        <dbReference type="ARBA" id="ARBA00022692"/>
    </source>
</evidence>
<dbReference type="GO" id="GO:0015421">
    <property type="term" value="F:ABC-type oligopeptide transporter activity"/>
    <property type="evidence" value="ECO:0007669"/>
    <property type="project" value="TreeGrafter"/>
</dbReference>
<dbReference type="InterPro" id="IPR003439">
    <property type="entry name" value="ABC_transporter-like_ATP-bd"/>
</dbReference>
<dbReference type="GO" id="GO:0016020">
    <property type="term" value="C:membrane"/>
    <property type="evidence" value="ECO:0007669"/>
    <property type="project" value="UniProtKB-SubCell"/>
</dbReference>
<dbReference type="AlphaFoldDB" id="A0A812PY95"/>
<evidence type="ECO:0000256" key="7">
    <source>
        <dbReference type="SAM" id="Phobius"/>
    </source>
</evidence>
<dbReference type="InterPro" id="IPR003593">
    <property type="entry name" value="AAA+_ATPase"/>
</dbReference>
<accession>A0A812PY95</accession>
<evidence type="ECO:0000259" key="8">
    <source>
        <dbReference type="PROSITE" id="PS50893"/>
    </source>
</evidence>
<proteinExistence type="predicted"/>
<dbReference type="PROSITE" id="PS50893">
    <property type="entry name" value="ABC_TRANSPORTER_2"/>
    <property type="match status" value="1"/>
</dbReference>
<dbReference type="FunFam" id="3.40.50.300:FF:000913">
    <property type="entry name" value="ABC multidrug transporter SitT"/>
    <property type="match status" value="1"/>
</dbReference>
<keyword evidence="6 7" id="KW-0472">Membrane</keyword>
<dbReference type="GO" id="GO:0016887">
    <property type="term" value="F:ATP hydrolysis activity"/>
    <property type="evidence" value="ECO:0007669"/>
    <property type="project" value="InterPro"/>
</dbReference>
<feature type="transmembrane region" description="Helical" evidence="7">
    <location>
        <begin position="320"/>
        <end position="339"/>
    </location>
</feature>
<keyword evidence="11" id="KW-1185">Reference proteome</keyword>
<protein>
    <submittedName>
        <fullName evidence="10">ABCB26 protein</fullName>
    </submittedName>
</protein>
<evidence type="ECO:0000313" key="11">
    <source>
        <dbReference type="Proteomes" id="UP000604046"/>
    </source>
</evidence>
<dbReference type="PROSITE" id="PS51257">
    <property type="entry name" value="PROKAR_LIPOPROTEIN"/>
    <property type="match status" value="1"/>
</dbReference>
<dbReference type="PROSITE" id="PS50929">
    <property type="entry name" value="ABC_TM1F"/>
    <property type="match status" value="1"/>
</dbReference>
<evidence type="ECO:0000256" key="1">
    <source>
        <dbReference type="ARBA" id="ARBA00004141"/>
    </source>
</evidence>
<comment type="caution">
    <text evidence="10">The sequence shown here is derived from an EMBL/GenBank/DDBJ whole genome shotgun (WGS) entry which is preliminary data.</text>
</comment>
<dbReference type="Gene3D" id="1.20.1560.10">
    <property type="entry name" value="ABC transporter type 1, transmembrane domain"/>
    <property type="match status" value="2"/>
</dbReference>
<keyword evidence="2 7" id="KW-0812">Transmembrane</keyword>
<organism evidence="10 11">
    <name type="scientific">Symbiodinium natans</name>
    <dbReference type="NCBI Taxonomy" id="878477"/>
    <lineage>
        <taxon>Eukaryota</taxon>
        <taxon>Sar</taxon>
        <taxon>Alveolata</taxon>
        <taxon>Dinophyceae</taxon>
        <taxon>Suessiales</taxon>
        <taxon>Symbiodiniaceae</taxon>
        <taxon>Symbiodinium</taxon>
    </lineage>
</organism>
<dbReference type="OrthoDB" id="6500128at2759"/>
<feature type="transmembrane region" description="Helical" evidence="7">
    <location>
        <begin position="296"/>
        <end position="313"/>
    </location>
</feature>
<dbReference type="Pfam" id="PF00005">
    <property type="entry name" value="ABC_tran"/>
    <property type="match status" value="1"/>
</dbReference>